<evidence type="ECO:0000313" key="3">
    <source>
        <dbReference type="EMBL" id="PIO77783.1"/>
    </source>
</evidence>
<feature type="chain" id="PRO_5013963860" description="Preprotein translocase subunit SecG domain protein" evidence="2">
    <location>
        <begin position="17"/>
        <end position="100"/>
    </location>
</feature>
<keyword evidence="4" id="KW-1185">Reference proteome</keyword>
<accession>A0A2G9V5J0</accession>
<evidence type="ECO:0000313" key="4">
    <source>
        <dbReference type="Proteomes" id="UP000230423"/>
    </source>
</evidence>
<protein>
    <recommendedName>
        <fullName evidence="5">Preprotein translocase subunit SecG domain protein</fullName>
    </recommendedName>
</protein>
<keyword evidence="2" id="KW-0732">Signal</keyword>
<proteinExistence type="predicted"/>
<evidence type="ECO:0008006" key="5">
    <source>
        <dbReference type="Google" id="ProtNLM"/>
    </source>
</evidence>
<sequence>MRNLLLLLSVAGVSLANFASQSSGYEVAEQIQPAPAPVSANGVPPPAPAPAAGGTYPVAPPEPAPAVELVAEPEGNEIGGYRARRRRFRVVRRKVHRKHH</sequence>
<gene>
    <name evidence="3" type="ORF">TELCIR_00045</name>
</gene>
<dbReference type="AlphaFoldDB" id="A0A2G9V5J0"/>
<evidence type="ECO:0000256" key="2">
    <source>
        <dbReference type="SAM" id="SignalP"/>
    </source>
</evidence>
<feature type="region of interest" description="Disordered" evidence="1">
    <location>
        <begin position="35"/>
        <end position="60"/>
    </location>
</feature>
<evidence type="ECO:0000256" key="1">
    <source>
        <dbReference type="SAM" id="MobiDB-lite"/>
    </source>
</evidence>
<name>A0A2G9V5J0_TELCI</name>
<dbReference type="EMBL" id="KZ344986">
    <property type="protein sequence ID" value="PIO77783.1"/>
    <property type="molecule type" value="Genomic_DNA"/>
</dbReference>
<dbReference type="Proteomes" id="UP000230423">
    <property type="component" value="Unassembled WGS sequence"/>
</dbReference>
<feature type="signal peptide" evidence="2">
    <location>
        <begin position="1"/>
        <end position="16"/>
    </location>
</feature>
<reference evidence="3 4" key="1">
    <citation type="submission" date="2015-09" db="EMBL/GenBank/DDBJ databases">
        <title>Draft genome of the parasitic nematode Teladorsagia circumcincta isolate WARC Sus (inbred).</title>
        <authorList>
            <person name="Mitreva M."/>
        </authorList>
    </citation>
    <scope>NUCLEOTIDE SEQUENCE [LARGE SCALE GENOMIC DNA]</scope>
    <source>
        <strain evidence="3 4">S</strain>
    </source>
</reference>
<organism evidence="3 4">
    <name type="scientific">Teladorsagia circumcincta</name>
    <name type="common">Brown stomach worm</name>
    <name type="synonym">Ostertagia circumcincta</name>
    <dbReference type="NCBI Taxonomy" id="45464"/>
    <lineage>
        <taxon>Eukaryota</taxon>
        <taxon>Metazoa</taxon>
        <taxon>Ecdysozoa</taxon>
        <taxon>Nematoda</taxon>
        <taxon>Chromadorea</taxon>
        <taxon>Rhabditida</taxon>
        <taxon>Rhabditina</taxon>
        <taxon>Rhabditomorpha</taxon>
        <taxon>Strongyloidea</taxon>
        <taxon>Trichostrongylidae</taxon>
        <taxon>Teladorsagia</taxon>
    </lineage>
</organism>